<dbReference type="InterPro" id="IPR013212">
    <property type="entry name" value="Mad3/Bub1_I"/>
</dbReference>
<keyword evidence="9" id="KW-1185">Reference proteome</keyword>
<feature type="compositionally biased region" description="Low complexity" evidence="5">
    <location>
        <begin position="1"/>
        <end position="16"/>
    </location>
</feature>
<feature type="region of interest" description="Disordered" evidence="5">
    <location>
        <begin position="1"/>
        <end position="24"/>
    </location>
</feature>
<evidence type="ECO:0000256" key="4">
    <source>
        <dbReference type="ARBA" id="ARBA00023328"/>
    </source>
</evidence>
<dbReference type="CDD" id="cd13981">
    <property type="entry name" value="STKc_Bub1_BubR1"/>
    <property type="match status" value="1"/>
</dbReference>
<feature type="compositionally biased region" description="Polar residues" evidence="5">
    <location>
        <begin position="170"/>
        <end position="197"/>
    </location>
</feature>
<protein>
    <submittedName>
        <fullName evidence="8">Uncharacterized protein</fullName>
    </submittedName>
</protein>
<dbReference type="InterPro" id="IPR008271">
    <property type="entry name" value="Ser/Thr_kinase_AS"/>
</dbReference>
<comment type="subcellular location">
    <subcellularLocation>
        <location evidence="1">Chromosome</location>
        <location evidence="1">Centromere</location>
        <location evidence="1">Kinetochore</location>
    </subcellularLocation>
</comment>
<dbReference type="GO" id="GO:0005634">
    <property type="term" value="C:nucleus"/>
    <property type="evidence" value="ECO:0007669"/>
    <property type="project" value="TreeGrafter"/>
</dbReference>
<reference evidence="8" key="1">
    <citation type="submission" date="2022-07" db="EMBL/GenBank/DDBJ databases">
        <title>Genome Sequence of Leucocoprinus birnbaumii.</title>
        <authorList>
            <person name="Buettner E."/>
        </authorList>
    </citation>
    <scope>NUCLEOTIDE SEQUENCE</scope>
    <source>
        <strain evidence="8">VT141</strain>
    </source>
</reference>
<dbReference type="Pfam" id="PF08311">
    <property type="entry name" value="Mad3_BUB1_I"/>
    <property type="match status" value="1"/>
</dbReference>
<dbReference type="SUPFAM" id="SSF56112">
    <property type="entry name" value="Protein kinase-like (PK-like)"/>
    <property type="match status" value="1"/>
</dbReference>
<dbReference type="SMART" id="SM00777">
    <property type="entry name" value="Mad3_BUB1_I"/>
    <property type="match status" value="1"/>
</dbReference>
<proteinExistence type="predicted"/>
<evidence type="ECO:0000313" key="9">
    <source>
        <dbReference type="Proteomes" id="UP001213000"/>
    </source>
</evidence>
<accession>A0AAD5VEP3</accession>
<dbReference type="InterPro" id="IPR015661">
    <property type="entry name" value="Bub1/Mad3"/>
</dbReference>
<dbReference type="GO" id="GO:0007094">
    <property type="term" value="P:mitotic spindle assembly checkpoint signaling"/>
    <property type="evidence" value="ECO:0007669"/>
    <property type="project" value="InterPro"/>
</dbReference>
<evidence type="ECO:0000256" key="2">
    <source>
        <dbReference type="ARBA" id="ARBA00022454"/>
    </source>
</evidence>
<keyword evidence="2" id="KW-0158">Chromosome</keyword>
<dbReference type="AlphaFoldDB" id="A0AAD5VEP3"/>
<feature type="compositionally biased region" description="Basic and acidic residues" evidence="5">
    <location>
        <begin position="585"/>
        <end position="595"/>
    </location>
</feature>
<dbReference type="InterPro" id="IPR011009">
    <property type="entry name" value="Kinase-like_dom_sf"/>
</dbReference>
<evidence type="ECO:0000259" key="7">
    <source>
        <dbReference type="PROSITE" id="PS51489"/>
    </source>
</evidence>
<keyword evidence="3" id="KW-0995">Kinetochore</keyword>
<feature type="region of interest" description="Disordered" evidence="5">
    <location>
        <begin position="517"/>
        <end position="596"/>
    </location>
</feature>
<dbReference type="PROSITE" id="PS50011">
    <property type="entry name" value="PROTEIN_KINASE_DOM"/>
    <property type="match status" value="1"/>
</dbReference>
<evidence type="ECO:0000313" key="8">
    <source>
        <dbReference type="EMBL" id="KAJ3554557.1"/>
    </source>
</evidence>
<feature type="compositionally biased region" description="Acidic residues" evidence="5">
    <location>
        <begin position="867"/>
        <end position="880"/>
    </location>
</feature>
<evidence type="ECO:0000256" key="5">
    <source>
        <dbReference type="SAM" id="MobiDB-lite"/>
    </source>
</evidence>
<dbReference type="EMBL" id="JANIEX010001774">
    <property type="protein sequence ID" value="KAJ3554557.1"/>
    <property type="molecule type" value="Genomic_DNA"/>
</dbReference>
<evidence type="ECO:0000256" key="1">
    <source>
        <dbReference type="ARBA" id="ARBA00004629"/>
    </source>
</evidence>
<dbReference type="PANTHER" id="PTHR14030">
    <property type="entry name" value="MITOTIC CHECKPOINT SERINE/THREONINE-PROTEIN KINASE BUB1"/>
    <property type="match status" value="1"/>
</dbReference>
<dbReference type="GO" id="GO:0004672">
    <property type="term" value="F:protein kinase activity"/>
    <property type="evidence" value="ECO:0007669"/>
    <property type="project" value="InterPro"/>
</dbReference>
<comment type="caution">
    <text evidence="8">The sequence shown here is derived from an EMBL/GenBank/DDBJ whole genome shotgun (WGS) entry which is preliminary data.</text>
</comment>
<dbReference type="PROSITE" id="PS00108">
    <property type="entry name" value="PROTEIN_KINASE_ST"/>
    <property type="match status" value="1"/>
</dbReference>
<dbReference type="InterPro" id="IPR000719">
    <property type="entry name" value="Prot_kinase_dom"/>
</dbReference>
<feature type="compositionally biased region" description="Acidic residues" evidence="5">
    <location>
        <begin position="724"/>
        <end position="742"/>
    </location>
</feature>
<feature type="domain" description="Protein kinase" evidence="6">
    <location>
        <begin position="840"/>
        <end position="1160"/>
    </location>
</feature>
<gene>
    <name evidence="8" type="ORF">NP233_g12396</name>
</gene>
<organism evidence="8 9">
    <name type="scientific">Leucocoprinus birnbaumii</name>
    <dbReference type="NCBI Taxonomy" id="56174"/>
    <lineage>
        <taxon>Eukaryota</taxon>
        <taxon>Fungi</taxon>
        <taxon>Dikarya</taxon>
        <taxon>Basidiomycota</taxon>
        <taxon>Agaricomycotina</taxon>
        <taxon>Agaricomycetes</taxon>
        <taxon>Agaricomycetidae</taxon>
        <taxon>Agaricales</taxon>
        <taxon>Agaricineae</taxon>
        <taxon>Agaricaceae</taxon>
        <taxon>Leucocoprinus</taxon>
    </lineage>
</organism>
<dbReference type="GO" id="GO:0051754">
    <property type="term" value="P:meiotic sister chromatid cohesion, centromeric"/>
    <property type="evidence" value="ECO:0007669"/>
    <property type="project" value="TreeGrafter"/>
</dbReference>
<feature type="region of interest" description="Disordered" evidence="5">
    <location>
        <begin position="169"/>
        <end position="225"/>
    </location>
</feature>
<dbReference type="PANTHER" id="PTHR14030:SF4">
    <property type="entry name" value="BUB1 KINASE, ISOFORM A-RELATED"/>
    <property type="match status" value="1"/>
</dbReference>
<keyword evidence="4" id="KW-0137">Centromere</keyword>
<dbReference type="GO" id="GO:0005524">
    <property type="term" value="F:ATP binding"/>
    <property type="evidence" value="ECO:0007669"/>
    <property type="project" value="InterPro"/>
</dbReference>
<evidence type="ECO:0000256" key="3">
    <source>
        <dbReference type="ARBA" id="ARBA00022838"/>
    </source>
</evidence>
<dbReference type="Pfam" id="PF00069">
    <property type="entry name" value="Pkinase"/>
    <property type="match status" value="1"/>
</dbReference>
<dbReference type="Proteomes" id="UP001213000">
    <property type="component" value="Unassembled WGS sequence"/>
</dbReference>
<dbReference type="Gene3D" id="1.10.510.10">
    <property type="entry name" value="Transferase(Phosphotransferase) domain 1"/>
    <property type="match status" value="1"/>
</dbReference>
<feature type="compositionally biased region" description="Low complexity" evidence="5">
    <location>
        <begin position="208"/>
        <end position="224"/>
    </location>
</feature>
<feature type="region of interest" description="Disordered" evidence="5">
    <location>
        <begin position="719"/>
        <end position="742"/>
    </location>
</feature>
<dbReference type="PROSITE" id="PS51489">
    <property type="entry name" value="BUB1_N"/>
    <property type="match status" value="1"/>
</dbReference>
<feature type="region of interest" description="Disordered" evidence="5">
    <location>
        <begin position="669"/>
        <end position="691"/>
    </location>
</feature>
<dbReference type="GO" id="GO:0032991">
    <property type="term" value="C:protein-containing complex"/>
    <property type="evidence" value="ECO:0007669"/>
    <property type="project" value="UniProtKB-ARBA"/>
</dbReference>
<name>A0AAD5VEP3_9AGAR</name>
<evidence type="ECO:0000259" key="6">
    <source>
        <dbReference type="PROSITE" id="PS50011"/>
    </source>
</evidence>
<feature type="domain" description="BUB1 N-terminal" evidence="7">
    <location>
        <begin position="34"/>
        <end position="191"/>
    </location>
</feature>
<feature type="region of interest" description="Disordered" evidence="5">
    <location>
        <begin position="860"/>
        <end position="880"/>
    </location>
</feature>
<dbReference type="GO" id="GO:0000776">
    <property type="term" value="C:kinetochore"/>
    <property type="evidence" value="ECO:0007669"/>
    <property type="project" value="UniProtKB-KW"/>
</dbReference>
<sequence>MKKRSSISSTSSKISSAQVNDDRELQRQQFRQRLESALEEEEDPLAVYHEFVQWTIKSYGENDPKSGLIELLEESTRKFKTDSLYKTDLRYLKLWTLYAKHCERHGALSIYKYLMTNDIGVSYSLLYEEYANALEQAGRKQDADTIYRRGIKKQVRPLERLKSRYKDFQSRANNPSAKPPSNTQPTTKPSSSNSTGDSLKKNPLKNHGTGTTSTSSRSTPAPTANLISTSSTAASRYALMMAPPAPGKRPEKLRFDLGLLFSDGMEYSIQEARARSMGLLGKKWGPPPASEMAHLATSAQVDFNDDGMKSTKNMTRRKSLMAGTEPTVTINTKEALADVFGMYNSPEKTKIIPGSKHAPVKKVEPVTPVIPPRLAFSRENENAKVNAKTPSGFRPFVDENAQSKHVTPAAKFTPFADVDARKTPTITPRSVLGAKDIATPAAQNENPPRSAFEPTSIINEKPAGAVFSKVFAPAKIGGKFNAAMVEEPKKEIPPTHTFKPFVDESAKTPFKVFSRPGEADEEGGVQAHNAFTPKTPSTAFTPFVDKTPAFTPFRDSQQPAAPLADKTPTALGSRPRQALGAVQEPTHEAEERDTLQKYVPEQAEDDDYADDFEEEQEPVQYETPIIEDEGVEEYDEQDYYKNAPLGGRFGQFNVMTPITERTCEYTLSTTQKDRHYESAEEAEDSGSPKGSVFIPPHQLGEHQAMINAERLAAELREAEKELEPVDEEDENDYEEDQPQEDEPAVVLLEQRTASLTLAEKLSLSQSMQFSNPCNPFDPTILSSLLSRIATDDQFYDLRNQPSHQLEALEKFTKKSRKASGASSNGLDLSTYALTLNGHRFVVSEKLGEGGFGSVFKAKDLGNRPSTDDDEEDDDDLDLDDDLEDDEASSLVAVKVVKPRNTWEYHVLRRLHFSLPSSLRRSLVIPHALYAYSDESYLILDLCPQGMLLNIVNNAVSAGVSQQGACLDELLVIFFSIELIRLVEGMHAAGFIHGDLKIDNCLLRLEDIPGGATAWNAMYQPSGEGGWSYKGLKVIDFGRTIDTKMFPSGQEYLTDWPTDERDCFEMREGKPWTFQTDYFGLAGIIYCMLFGKYIQASSVALVSDSPTKRYKISTPLKRYWQGDIWNRLFDVLLNPCLVKPNGTLPICDELALIRKDMETWLQANCNRSSNTLKGLLKKVEKSCYTT</sequence>
<dbReference type="Gene3D" id="1.25.40.430">
    <property type="match status" value="1"/>
</dbReference>
<dbReference type="SMART" id="SM00220">
    <property type="entry name" value="S_TKc"/>
    <property type="match status" value="1"/>
</dbReference>